<evidence type="ECO:0000256" key="3">
    <source>
        <dbReference type="ARBA" id="ARBA00022691"/>
    </source>
</evidence>
<dbReference type="GO" id="GO:0160107">
    <property type="term" value="F:tRNA (adenine(58)-N1)-methyltransferase activity"/>
    <property type="evidence" value="ECO:0007669"/>
    <property type="project" value="InterPro"/>
</dbReference>
<feature type="binding site" evidence="5">
    <location>
        <position position="119"/>
    </location>
    <ligand>
        <name>S-adenosyl-L-methionine</name>
        <dbReference type="ChEBI" id="CHEBI:59789"/>
    </ligand>
</feature>
<dbReference type="PROSITE" id="PS51620">
    <property type="entry name" value="SAM_TRM61"/>
    <property type="match status" value="1"/>
</dbReference>
<proteinExistence type="predicted"/>
<dbReference type="GO" id="GO:0030488">
    <property type="term" value="P:tRNA methylation"/>
    <property type="evidence" value="ECO:0007669"/>
    <property type="project" value="InterPro"/>
</dbReference>
<keyword evidence="4" id="KW-0819">tRNA processing</keyword>
<reference evidence="7" key="1">
    <citation type="journal article" date="2014" name="Int. J. Syst. Evol. Microbiol.">
        <title>Complete genome sequence of Corynebacterium casei LMG S-19264T (=DSM 44701T), isolated from a smear-ripened cheese.</title>
        <authorList>
            <consortium name="US DOE Joint Genome Institute (JGI-PGF)"/>
            <person name="Walter F."/>
            <person name="Albersmeier A."/>
            <person name="Kalinowski J."/>
            <person name="Ruckert C."/>
        </authorList>
    </citation>
    <scope>NUCLEOTIDE SEQUENCE</scope>
    <source>
        <strain evidence="7">JCM 13583</strain>
    </source>
</reference>
<dbReference type="PANTHER" id="PTHR12133">
    <property type="entry name" value="TRNA (ADENINE(58)-N(1))-METHYLTRANSFERASE"/>
    <property type="match status" value="1"/>
</dbReference>
<feature type="binding site" evidence="5">
    <location>
        <position position="163"/>
    </location>
    <ligand>
        <name>S-adenosyl-L-methionine</name>
        <dbReference type="ChEBI" id="CHEBI:59789"/>
    </ligand>
</feature>
<dbReference type="InterPro" id="IPR014816">
    <property type="entry name" value="tRNA_MeTrfase_Gcd14"/>
</dbReference>
<dbReference type="AlphaFoldDB" id="A0AA37BS27"/>
<feature type="binding site" evidence="5">
    <location>
        <position position="147"/>
    </location>
    <ligand>
        <name>S-adenosyl-L-methionine</name>
        <dbReference type="ChEBI" id="CHEBI:59789"/>
    </ligand>
</feature>
<dbReference type="InterPro" id="IPR049470">
    <property type="entry name" value="TRM61_C"/>
</dbReference>
<evidence type="ECO:0000259" key="6">
    <source>
        <dbReference type="Pfam" id="PF08704"/>
    </source>
</evidence>
<dbReference type="Pfam" id="PF08704">
    <property type="entry name" value="GCD14"/>
    <property type="match status" value="1"/>
</dbReference>
<evidence type="ECO:0000256" key="4">
    <source>
        <dbReference type="ARBA" id="ARBA00022694"/>
    </source>
</evidence>
<feature type="domain" description="tRNA (adenine(58)-N(1))-methyltransferase catalytic subunit TRM61 C-terminal" evidence="6">
    <location>
        <begin position="64"/>
        <end position="210"/>
    </location>
</feature>
<evidence type="ECO:0000313" key="7">
    <source>
        <dbReference type="EMBL" id="GGM74724.1"/>
    </source>
</evidence>
<dbReference type="SUPFAM" id="SSF53335">
    <property type="entry name" value="S-adenosyl-L-methionine-dependent methyltransferases"/>
    <property type="match status" value="1"/>
</dbReference>
<dbReference type="Gene3D" id="3.40.50.150">
    <property type="entry name" value="Vaccinia Virus protein VP39"/>
    <property type="match status" value="1"/>
</dbReference>
<reference evidence="7" key="2">
    <citation type="submission" date="2022-09" db="EMBL/GenBank/DDBJ databases">
        <authorList>
            <person name="Sun Q."/>
            <person name="Ohkuma M."/>
        </authorList>
    </citation>
    <scope>NUCLEOTIDE SEQUENCE</scope>
    <source>
        <strain evidence="7">JCM 13583</strain>
    </source>
</reference>
<feature type="binding site" evidence="5">
    <location>
        <begin position="98"/>
        <end position="101"/>
    </location>
    <ligand>
        <name>S-adenosyl-L-methionine</name>
        <dbReference type="ChEBI" id="CHEBI:59789"/>
    </ligand>
</feature>
<keyword evidence="8" id="KW-1185">Reference proteome</keyword>
<dbReference type="EMBL" id="BMNY01000001">
    <property type="protein sequence ID" value="GGM74724.1"/>
    <property type="molecule type" value="Genomic_DNA"/>
</dbReference>
<name>A0AA37BS27_9ARCH</name>
<evidence type="ECO:0000256" key="2">
    <source>
        <dbReference type="ARBA" id="ARBA00022679"/>
    </source>
</evidence>
<dbReference type="PANTHER" id="PTHR12133:SF1">
    <property type="entry name" value="TRNA (ADENINE(58)-N(1))-METHYLTRANSFERASE, MITOCHONDRIAL"/>
    <property type="match status" value="1"/>
</dbReference>
<dbReference type="CDD" id="cd02440">
    <property type="entry name" value="AdoMet_MTases"/>
    <property type="match status" value="1"/>
</dbReference>
<dbReference type="GO" id="GO:0031515">
    <property type="term" value="C:tRNA (m1A) methyltransferase complex"/>
    <property type="evidence" value="ECO:0007669"/>
    <property type="project" value="InterPro"/>
</dbReference>
<sequence length="253" mass="27362">MAGGELFLIGNRRKGTLSDGYATVGGQRFSALFTSDPSPGDTLRLGGDVFVAERPNPCDLPAVMARKAQIIQPWDAAYMALRAGVRSGSRVLESGVGSGALSAVLLSIIGPSGRLVSADTDAQAISLARSNSSRFTDADNWELVNSDIHSVQRGDGFDAVFLDLPQPWDYLERASELCRPGGMVVCYSPTYNQVERTLEASRDTHLMLVESCTLRKENIIVRPGSTRPDNNVIGHTGFISFYIRLSGMELQSF</sequence>
<keyword evidence="2" id="KW-0808">Transferase</keyword>
<dbReference type="RefSeq" id="WP_188680959.1">
    <property type="nucleotide sequence ID" value="NZ_BMNY01000001.1"/>
</dbReference>
<keyword evidence="1" id="KW-0489">Methyltransferase</keyword>
<protein>
    <submittedName>
        <fullName evidence="7">tRNA (Adenine-N1)-methyltransferase</fullName>
    </submittedName>
</protein>
<evidence type="ECO:0000313" key="8">
    <source>
        <dbReference type="Proteomes" id="UP000632195"/>
    </source>
</evidence>
<dbReference type="InterPro" id="IPR029063">
    <property type="entry name" value="SAM-dependent_MTases_sf"/>
</dbReference>
<accession>A0AA37BS27</accession>
<gene>
    <name evidence="7" type="ORF">GCM10007108_10870</name>
</gene>
<comment type="caution">
    <text evidence="7">The sequence shown here is derived from an EMBL/GenBank/DDBJ whole genome shotgun (WGS) entry which is preliminary data.</text>
</comment>
<dbReference type="PIRSF" id="PIRSF017269">
    <property type="entry name" value="GCD14"/>
    <property type="match status" value="1"/>
</dbReference>
<keyword evidence="3 5" id="KW-0949">S-adenosyl-L-methionine</keyword>
<evidence type="ECO:0000256" key="1">
    <source>
        <dbReference type="ARBA" id="ARBA00022603"/>
    </source>
</evidence>
<dbReference type="Proteomes" id="UP000632195">
    <property type="component" value="Unassembled WGS sequence"/>
</dbReference>
<organism evidence="7 8">
    <name type="scientific">Thermogymnomonas acidicola</name>
    <dbReference type="NCBI Taxonomy" id="399579"/>
    <lineage>
        <taxon>Archaea</taxon>
        <taxon>Methanobacteriati</taxon>
        <taxon>Thermoplasmatota</taxon>
        <taxon>Thermoplasmata</taxon>
        <taxon>Thermoplasmatales</taxon>
        <taxon>Thermogymnomonas</taxon>
    </lineage>
</organism>
<evidence type="ECO:0000256" key="5">
    <source>
        <dbReference type="PIRSR" id="PIRSR017269-1"/>
    </source>
</evidence>